<dbReference type="GeneID" id="17262868"/>
<keyword evidence="1" id="KW-0472">Membrane</keyword>
<reference evidence="2" key="2">
    <citation type="submission" date="2024-10" db="UniProtKB">
        <authorList>
            <consortium name="EnsemblProtists"/>
        </authorList>
    </citation>
    <scope>IDENTIFICATION</scope>
</reference>
<keyword evidence="1" id="KW-1133">Transmembrane helix</keyword>
<keyword evidence="3" id="KW-1185">Reference proteome</keyword>
<evidence type="ECO:0000256" key="1">
    <source>
        <dbReference type="SAM" id="Phobius"/>
    </source>
</evidence>
<dbReference type="PaxDb" id="2903-EOD16718"/>
<dbReference type="HOGENOM" id="CLU_1762213_0_0_1"/>
<proteinExistence type="predicted"/>
<feature type="transmembrane region" description="Helical" evidence="1">
    <location>
        <begin position="86"/>
        <end position="109"/>
    </location>
</feature>
<feature type="transmembrane region" description="Helical" evidence="1">
    <location>
        <begin position="57"/>
        <end position="74"/>
    </location>
</feature>
<protein>
    <submittedName>
        <fullName evidence="2">Uncharacterized protein</fullName>
    </submittedName>
</protein>
<dbReference type="RefSeq" id="XP_005769147.1">
    <property type="nucleotide sequence ID" value="XM_005769090.1"/>
</dbReference>
<keyword evidence="1" id="KW-0812">Transmembrane</keyword>
<sequence length="148" mass="16158">MSSSTRTATLTMPRLATRSRSHSMSIDNAVYGFGMHQKLCRRLRHVPEARPGGDAGAWGYYACFVLSIYLGGALGGDMGEIWRLRLLCALTILVQRVPSLALQSFWYAFGAFAILDGGLELASDGLSTFVLIGFIFVWLMLFAGQAAE</sequence>
<dbReference type="AlphaFoldDB" id="A0A0D3IZN3"/>
<dbReference type="KEGG" id="ehx:EMIHUDRAFT_445320"/>
<dbReference type="EnsemblProtists" id="EOD16718">
    <property type="protein sequence ID" value="EOD16718"/>
    <property type="gene ID" value="EMIHUDRAFT_445320"/>
</dbReference>
<evidence type="ECO:0000313" key="2">
    <source>
        <dbReference type="EnsemblProtists" id="EOD16718"/>
    </source>
</evidence>
<dbReference type="Proteomes" id="UP000013827">
    <property type="component" value="Unassembled WGS sequence"/>
</dbReference>
<accession>A0A0D3IZN3</accession>
<organism evidence="2 3">
    <name type="scientific">Emiliania huxleyi (strain CCMP1516)</name>
    <dbReference type="NCBI Taxonomy" id="280463"/>
    <lineage>
        <taxon>Eukaryota</taxon>
        <taxon>Haptista</taxon>
        <taxon>Haptophyta</taxon>
        <taxon>Prymnesiophyceae</taxon>
        <taxon>Isochrysidales</taxon>
        <taxon>Noelaerhabdaceae</taxon>
        <taxon>Emiliania</taxon>
    </lineage>
</organism>
<feature type="transmembrane region" description="Helical" evidence="1">
    <location>
        <begin position="129"/>
        <end position="147"/>
    </location>
</feature>
<name>A0A0D3IZN3_EMIH1</name>
<reference evidence="3" key="1">
    <citation type="journal article" date="2013" name="Nature">
        <title>Pan genome of the phytoplankton Emiliania underpins its global distribution.</title>
        <authorList>
            <person name="Read B.A."/>
            <person name="Kegel J."/>
            <person name="Klute M.J."/>
            <person name="Kuo A."/>
            <person name="Lefebvre S.C."/>
            <person name="Maumus F."/>
            <person name="Mayer C."/>
            <person name="Miller J."/>
            <person name="Monier A."/>
            <person name="Salamov A."/>
            <person name="Young J."/>
            <person name="Aguilar M."/>
            <person name="Claverie J.M."/>
            <person name="Frickenhaus S."/>
            <person name="Gonzalez K."/>
            <person name="Herman E.K."/>
            <person name="Lin Y.C."/>
            <person name="Napier J."/>
            <person name="Ogata H."/>
            <person name="Sarno A.F."/>
            <person name="Shmutz J."/>
            <person name="Schroeder D."/>
            <person name="de Vargas C."/>
            <person name="Verret F."/>
            <person name="von Dassow P."/>
            <person name="Valentin K."/>
            <person name="Van de Peer Y."/>
            <person name="Wheeler G."/>
            <person name="Dacks J.B."/>
            <person name="Delwiche C.F."/>
            <person name="Dyhrman S.T."/>
            <person name="Glockner G."/>
            <person name="John U."/>
            <person name="Richards T."/>
            <person name="Worden A.Z."/>
            <person name="Zhang X."/>
            <person name="Grigoriev I.V."/>
            <person name="Allen A.E."/>
            <person name="Bidle K."/>
            <person name="Borodovsky M."/>
            <person name="Bowler C."/>
            <person name="Brownlee C."/>
            <person name="Cock J.M."/>
            <person name="Elias M."/>
            <person name="Gladyshev V.N."/>
            <person name="Groth M."/>
            <person name="Guda C."/>
            <person name="Hadaegh A."/>
            <person name="Iglesias-Rodriguez M.D."/>
            <person name="Jenkins J."/>
            <person name="Jones B.M."/>
            <person name="Lawson T."/>
            <person name="Leese F."/>
            <person name="Lindquist E."/>
            <person name="Lobanov A."/>
            <person name="Lomsadze A."/>
            <person name="Malik S.B."/>
            <person name="Marsh M.E."/>
            <person name="Mackinder L."/>
            <person name="Mock T."/>
            <person name="Mueller-Roeber B."/>
            <person name="Pagarete A."/>
            <person name="Parker M."/>
            <person name="Probert I."/>
            <person name="Quesneville H."/>
            <person name="Raines C."/>
            <person name="Rensing S.A."/>
            <person name="Riano-Pachon D.M."/>
            <person name="Richier S."/>
            <person name="Rokitta S."/>
            <person name="Shiraiwa Y."/>
            <person name="Soanes D.M."/>
            <person name="van der Giezen M."/>
            <person name="Wahlund T.M."/>
            <person name="Williams B."/>
            <person name="Wilson W."/>
            <person name="Wolfe G."/>
            <person name="Wurch L.L."/>
        </authorList>
    </citation>
    <scope>NUCLEOTIDE SEQUENCE</scope>
</reference>
<evidence type="ECO:0000313" key="3">
    <source>
        <dbReference type="Proteomes" id="UP000013827"/>
    </source>
</evidence>